<dbReference type="InterPro" id="IPR045570">
    <property type="entry name" value="Metalloprtase-TldD/E_cen_dom"/>
</dbReference>
<evidence type="ECO:0000259" key="3">
    <source>
        <dbReference type="Pfam" id="PF19289"/>
    </source>
</evidence>
<dbReference type="InterPro" id="IPR035068">
    <property type="entry name" value="TldD/PmbA_N"/>
</dbReference>
<keyword evidence="6" id="KW-1185">Reference proteome</keyword>
<dbReference type="Pfam" id="PF19290">
    <property type="entry name" value="PmbA_TldD_2nd"/>
    <property type="match status" value="1"/>
</dbReference>
<dbReference type="EMBL" id="JAVRHS010000001">
    <property type="protein sequence ID" value="MDT0574583.1"/>
    <property type="molecule type" value="Genomic_DNA"/>
</dbReference>
<dbReference type="RefSeq" id="WP_311339168.1">
    <property type="nucleotide sequence ID" value="NZ_JAVRHS010000001.1"/>
</dbReference>
<accession>A0ABU2ZDA3</accession>
<protein>
    <submittedName>
        <fullName evidence="5">TldD/PmbA family protein</fullName>
    </submittedName>
</protein>
<evidence type="ECO:0000256" key="1">
    <source>
        <dbReference type="ARBA" id="ARBA00005836"/>
    </source>
</evidence>
<sequence length="446" mass="46255">MLNEGASLDRCLDLVTRARTLGADAADAVYVGQASHGVHIRQGQIETVDRSESEHFALRVFAGQRSATIGSATADDASLGELAQRAMAMAHAAPEDPWAGLAPHDMLMNGPLPLLDLISPDPGAQVLQDAARQVEDAGRSMAGITNSEGAAAHYGRDRFALVTSHGFAGSFEQARHSRSAAFVAGTGAAMQRGWMMRSAHHADDLLHDAQLGQEAAKRALERLNPAAMTGGKLPVVFDREVAASLIGHLAAAMSGEAIARGASFLLGREGACIFARGVTITDDPLRPRGLGSRPFDGEGLPAKTRDLVQDGQLGEWLLDSAAARKLGRRPTGNASRGGGSTGVTLSNATLAQGSNTVAELIGDIADGVLVTELIGQGVNPVTGDYSRGASGRRIRNGIIAEPVAGLTIAGNLIAMFGQLTPANDLERHRAVNAPTLRIDGMTVAGG</sequence>
<comment type="caution">
    <text evidence="5">The sequence shown here is derived from an EMBL/GenBank/DDBJ whole genome shotgun (WGS) entry which is preliminary data.</text>
</comment>
<dbReference type="InterPro" id="IPR002510">
    <property type="entry name" value="Metalloprtase-TldD/E_N"/>
</dbReference>
<dbReference type="InterPro" id="IPR045569">
    <property type="entry name" value="Metalloprtase-TldD/E_C"/>
</dbReference>
<comment type="similarity">
    <text evidence="1">Belongs to the peptidase U62 family.</text>
</comment>
<evidence type="ECO:0000313" key="5">
    <source>
        <dbReference type="EMBL" id="MDT0574583.1"/>
    </source>
</evidence>
<evidence type="ECO:0000313" key="6">
    <source>
        <dbReference type="Proteomes" id="UP001259803"/>
    </source>
</evidence>
<feature type="domain" description="Metalloprotease TldD/E N-terminal" evidence="2">
    <location>
        <begin position="26"/>
        <end position="90"/>
    </location>
</feature>
<gene>
    <name evidence="5" type="ORF">RM533_00125</name>
</gene>
<evidence type="ECO:0000259" key="4">
    <source>
        <dbReference type="Pfam" id="PF19290"/>
    </source>
</evidence>
<dbReference type="PANTHER" id="PTHR43421:SF1">
    <property type="entry name" value="METALLOPROTEASE PMBA"/>
    <property type="match status" value="1"/>
</dbReference>
<dbReference type="Gene3D" id="3.30.2290.10">
    <property type="entry name" value="PmbA/TldD superfamily"/>
    <property type="match status" value="1"/>
</dbReference>
<dbReference type="InterPro" id="IPR036059">
    <property type="entry name" value="TldD/PmbA_sf"/>
</dbReference>
<dbReference type="SUPFAM" id="SSF111283">
    <property type="entry name" value="Putative modulator of DNA gyrase, PmbA/TldD"/>
    <property type="match status" value="1"/>
</dbReference>
<evidence type="ECO:0000259" key="2">
    <source>
        <dbReference type="Pfam" id="PF01523"/>
    </source>
</evidence>
<feature type="domain" description="Metalloprotease TldD/E central" evidence="4">
    <location>
        <begin position="128"/>
        <end position="223"/>
    </location>
</feature>
<dbReference type="Pfam" id="PF01523">
    <property type="entry name" value="PmbA_TldD_1st"/>
    <property type="match status" value="1"/>
</dbReference>
<organism evidence="5 6">
    <name type="scientific">Croceicoccus esteveae</name>
    <dbReference type="NCBI Taxonomy" id="3075597"/>
    <lineage>
        <taxon>Bacteria</taxon>
        <taxon>Pseudomonadati</taxon>
        <taxon>Pseudomonadota</taxon>
        <taxon>Alphaproteobacteria</taxon>
        <taxon>Sphingomonadales</taxon>
        <taxon>Erythrobacteraceae</taxon>
        <taxon>Croceicoccus</taxon>
    </lineage>
</organism>
<dbReference type="InterPro" id="IPR047657">
    <property type="entry name" value="PmbA"/>
</dbReference>
<dbReference type="Pfam" id="PF19289">
    <property type="entry name" value="PmbA_TldD_3rd"/>
    <property type="match status" value="1"/>
</dbReference>
<reference evidence="5 6" key="1">
    <citation type="submission" date="2023-09" db="EMBL/GenBank/DDBJ databases">
        <authorList>
            <person name="Rey-Velasco X."/>
        </authorList>
    </citation>
    <scope>NUCLEOTIDE SEQUENCE [LARGE SCALE GENOMIC DNA]</scope>
    <source>
        <strain evidence="5 6">F390</strain>
    </source>
</reference>
<name>A0ABU2ZDA3_9SPHN</name>
<feature type="domain" description="Metalloprotease TldD/E C-terminal" evidence="3">
    <location>
        <begin position="231"/>
        <end position="445"/>
    </location>
</feature>
<proteinExistence type="inferred from homology"/>
<dbReference type="Proteomes" id="UP001259803">
    <property type="component" value="Unassembled WGS sequence"/>
</dbReference>
<dbReference type="PANTHER" id="PTHR43421">
    <property type="entry name" value="METALLOPROTEASE PMBA"/>
    <property type="match status" value="1"/>
</dbReference>